<dbReference type="SUPFAM" id="SSF52833">
    <property type="entry name" value="Thioredoxin-like"/>
    <property type="match status" value="1"/>
</dbReference>
<dbReference type="eggNOG" id="COG4251">
    <property type="taxonomic scope" value="Bacteria"/>
</dbReference>
<dbReference type="RefSeq" id="WP_012409059.1">
    <property type="nucleotide sequence ID" value="NC_010628.1"/>
</dbReference>
<dbReference type="EMBL" id="CP001037">
    <property type="protein sequence ID" value="ACC81065.1"/>
    <property type="molecule type" value="Genomic_DNA"/>
</dbReference>
<dbReference type="GO" id="GO:0048511">
    <property type="term" value="P:rhythmic process"/>
    <property type="evidence" value="ECO:0007669"/>
    <property type="project" value="InterPro"/>
</dbReference>
<dbReference type="PhylomeDB" id="B2J9N8"/>
<dbReference type="AlphaFoldDB" id="B2J9N8"/>
<dbReference type="HOGENOM" id="CLU_061367_0_0_3"/>
<dbReference type="SMART" id="SM01248">
    <property type="entry name" value="KaiB"/>
    <property type="match status" value="1"/>
</dbReference>
<evidence type="ECO:0000259" key="1">
    <source>
        <dbReference type="SMART" id="SM01248"/>
    </source>
</evidence>
<dbReference type="PANTHER" id="PTHR41709">
    <property type="entry name" value="KAIB-LIKE PROTEIN 1"/>
    <property type="match status" value="1"/>
</dbReference>
<sequence>MNNLTTNKLSTPQLFKGIALFTPGGDLIYCIDPSKQGRWHLHLCSALQEILDLPEPPHFLVPCYTATIDHWLDPRTQQVRTFAEAYPAVIRHQALLNAIFGTGELVWQAAPWQEGLCDRMVLTSYRSSFGQLWEDHDLIVRLDLSEPVPKYHQPVIVQKKEVITQGYVLRLFVAGHSSTTERILQNLHELLERSLGHPYTLKVIDVLSHPEQAELNQVSATPTLVKVWPHPIRRIVGELDHVEKILQMLAAKGKILSFITKLSVKSEMQRFERWQLFLREIKQSL</sequence>
<proteinExistence type="predicted"/>
<feature type="domain" description="KaiB" evidence="1">
    <location>
        <begin position="170"/>
        <end position="251"/>
    </location>
</feature>
<keyword evidence="3" id="KW-1185">Reference proteome</keyword>
<dbReference type="InterPro" id="IPR011649">
    <property type="entry name" value="KaiB_domain"/>
</dbReference>
<dbReference type="Pfam" id="PF07689">
    <property type="entry name" value="KaiB"/>
    <property type="match status" value="1"/>
</dbReference>
<reference evidence="2 3" key="2">
    <citation type="journal article" date="2013" name="Plant Physiol.">
        <title>A Nostoc punctiforme Sugar Transporter Necessary to Establish a Cyanobacterium-Plant Symbiosis.</title>
        <authorList>
            <person name="Ekman M."/>
            <person name="Picossi S."/>
            <person name="Campbell E.L."/>
            <person name="Meeks J.C."/>
            <person name="Flores E."/>
        </authorList>
    </citation>
    <scope>NUCLEOTIDE SEQUENCE [LARGE SCALE GENOMIC DNA]</scope>
    <source>
        <strain evidence="3">ATCC 29133 / PCC 73102</strain>
    </source>
</reference>
<organism evidence="2 3">
    <name type="scientific">Nostoc punctiforme (strain ATCC 29133 / PCC 73102)</name>
    <dbReference type="NCBI Taxonomy" id="63737"/>
    <lineage>
        <taxon>Bacteria</taxon>
        <taxon>Bacillati</taxon>
        <taxon>Cyanobacteriota</taxon>
        <taxon>Cyanophyceae</taxon>
        <taxon>Nostocales</taxon>
        <taxon>Nostocaceae</taxon>
        <taxon>Nostoc</taxon>
    </lineage>
</organism>
<protein>
    <submittedName>
        <fullName evidence="2">KaiB domain protein</fullName>
    </submittedName>
</protein>
<dbReference type="Proteomes" id="UP000001191">
    <property type="component" value="Chromosome"/>
</dbReference>
<evidence type="ECO:0000313" key="2">
    <source>
        <dbReference type="EMBL" id="ACC81065.1"/>
    </source>
</evidence>
<dbReference type="InterPro" id="IPR039022">
    <property type="entry name" value="KaiB-like"/>
</dbReference>
<accession>B2J9N8</accession>
<reference evidence="3" key="1">
    <citation type="submission" date="2008-04" db="EMBL/GenBank/DDBJ databases">
        <title>Complete sequence of chromosome of Nostoc punctiforme ATCC 29133.</title>
        <authorList>
            <consortium name="US DOE Joint Genome Institute"/>
            <person name="Copeland A."/>
            <person name="Lucas S."/>
            <person name="Lapidus A."/>
            <person name="Glavina del Rio T."/>
            <person name="Dalin E."/>
            <person name="Tice H."/>
            <person name="Pitluck S."/>
            <person name="Chain P."/>
            <person name="Malfatti S."/>
            <person name="Shin M."/>
            <person name="Vergez L."/>
            <person name="Schmutz J."/>
            <person name="Larimer F."/>
            <person name="Land M."/>
            <person name="Hauser L."/>
            <person name="Kyrpides N."/>
            <person name="Kim E."/>
            <person name="Meeks J.C."/>
            <person name="Elhai J."/>
            <person name="Campbell E.L."/>
            <person name="Thiel T."/>
            <person name="Longmire J."/>
            <person name="Potts M."/>
            <person name="Atlas R."/>
        </authorList>
    </citation>
    <scope>NUCLEOTIDE SEQUENCE [LARGE SCALE GENOMIC DNA]</scope>
    <source>
        <strain evidence="3">ATCC 29133 / PCC 73102</strain>
    </source>
</reference>
<dbReference type="STRING" id="63737.Npun_F2508"/>
<gene>
    <name evidence="2" type="ordered locus">Npun_F2508</name>
</gene>
<evidence type="ECO:0000313" key="3">
    <source>
        <dbReference type="Proteomes" id="UP000001191"/>
    </source>
</evidence>
<dbReference type="Gene3D" id="3.40.30.10">
    <property type="entry name" value="Glutaredoxin"/>
    <property type="match status" value="1"/>
</dbReference>
<dbReference type="KEGG" id="npu:Npun_F2508"/>
<name>B2J9N8_NOSP7</name>
<dbReference type="PANTHER" id="PTHR41709:SF2">
    <property type="entry name" value="CIRCADIAN CLOCK PROTEIN KAIB2"/>
    <property type="match status" value="1"/>
</dbReference>
<dbReference type="CDD" id="cd02978">
    <property type="entry name" value="KaiB_like"/>
    <property type="match status" value="1"/>
</dbReference>
<dbReference type="InterPro" id="IPR036249">
    <property type="entry name" value="Thioredoxin-like_sf"/>
</dbReference>
<dbReference type="EnsemblBacteria" id="ACC81065">
    <property type="protein sequence ID" value="ACC81065"/>
    <property type="gene ID" value="Npun_F2508"/>
</dbReference>